<dbReference type="AlphaFoldDB" id="A0AAV4MV35"/>
<keyword evidence="3" id="KW-1185">Reference proteome</keyword>
<dbReference type="Proteomes" id="UP001054837">
    <property type="component" value="Unassembled WGS sequence"/>
</dbReference>
<sequence>MTAGHFHSAFDTQGSFPPPYTGEKGALWAKMQEKRREAAITSTVPVSCGVTPLFTERAFSIYFLLFFCEWFYSCELNRSWKCIVREMMDWGLRGIESGRIV</sequence>
<comment type="caution">
    <text evidence="2">The sequence shown here is derived from an EMBL/GenBank/DDBJ whole genome shotgun (WGS) entry which is preliminary data.</text>
</comment>
<evidence type="ECO:0000313" key="2">
    <source>
        <dbReference type="EMBL" id="GIX76322.1"/>
    </source>
</evidence>
<reference evidence="2 3" key="1">
    <citation type="submission" date="2021-06" db="EMBL/GenBank/DDBJ databases">
        <title>Caerostris darwini draft genome.</title>
        <authorList>
            <person name="Kono N."/>
            <person name="Arakawa K."/>
        </authorList>
    </citation>
    <scope>NUCLEOTIDE SEQUENCE [LARGE SCALE GENOMIC DNA]</scope>
</reference>
<evidence type="ECO:0000256" key="1">
    <source>
        <dbReference type="SAM" id="MobiDB-lite"/>
    </source>
</evidence>
<name>A0AAV4MV35_9ARAC</name>
<protein>
    <submittedName>
        <fullName evidence="2">Uncharacterized protein</fullName>
    </submittedName>
</protein>
<organism evidence="2 3">
    <name type="scientific">Caerostris darwini</name>
    <dbReference type="NCBI Taxonomy" id="1538125"/>
    <lineage>
        <taxon>Eukaryota</taxon>
        <taxon>Metazoa</taxon>
        <taxon>Ecdysozoa</taxon>
        <taxon>Arthropoda</taxon>
        <taxon>Chelicerata</taxon>
        <taxon>Arachnida</taxon>
        <taxon>Araneae</taxon>
        <taxon>Araneomorphae</taxon>
        <taxon>Entelegynae</taxon>
        <taxon>Araneoidea</taxon>
        <taxon>Araneidae</taxon>
        <taxon>Caerostris</taxon>
    </lineage>
</organism>
<feature type="region of interest" description="Disordered" evidence="1">
    <location>
        <begin position="1"/>
        <end position="21"/>
    </location>
</feature>
<proteinExistence type="predicted"/>
<evidence type="ECO:0000313" key="3">
    <source>
        <dbReference type="Proteomes" id="UP001054837"/>
    </source>
</evidence>
<accession>A0AAV4MV35</accession>
<dbReference type="EMBL" id="BPLQ01000920">
    <property type="protein sequence ID" value="GIX76322.1"/>
    <property type="molecule type" value="Genomic_DNA"/>
</dbReference>
<gene>
    <name evidence="2" type="ORF">CDAR_418661</name>
</gene>